<dbReference type="Proteomes" id="UP000371423">
    <property type="component" value="Unassembled WGS sequence"/>
</dbReference>
<reference evidence="3 4" key="1">
    <citation type="journal article" date="2019" name="Syst. Appl. Microbiol.">
        <title>Polyphasic characterization of two novel Lactobacillus spp. isolated from blown salami packages: Description of Lactobacillus halodurans sp. nov. and Lactobacillus salsicarnum sp. nov.</title>
        <authorList>
            <person name="Schuster J.A."/>
            <person name="Klingl A."/>
            <person name="Vogel R.F."/>
            <person name="Ehrmann M.A."/>
        </authorList>
    </citation>
    <scope>NUCLEOTIDE SEQUENCE [LARGE SCALE GENOMIC DNA]</scope>
    <source>
        <strain evidence="2 3">TMW 1.1920</strain>
        <strain evidence="1 4">TMW 1.2172</strain>
    </source>
</reference>
<dbReference type="RefSeq" id="WP_153385038.1">
    <property type="nucleotide sequence ID" value="NZ_VDFO01000001.1"/>
</dbReference>
<comment type="caution">
    <text evidence="2">The sequence shown here is derived from an EMBL/GenBank/DDBJ whole genome shotgun (WGS) entry which is preliminary data.</text>
</comment>
<keyword evidence="3" id="KW-1185">Reference proteome</keyword>
<organism evidence="2 3">
    <name type="scientific">Companilactobacillus halodurans</name>
    <dbReference type="NCBI Taxonomy" id="2584183"/>
    <lineage>
        <taxon>Bacteria</taxon>
        <taxon>Bacillati</taxon>
        <taxon>Bacillota</taxon>
        <taxon>Bacilli</taxon>
        <taxon>Lactobacillales</taxon>
        <taxon>Lactobacillaceae</taxon>
        <taxon>Companilactobacillus</taxon>
    </lineage>
</organism>
<name>A0A5P0ZUE8_9LACO</name>
<dbReference type="OrthoDB" id="2318064at2"/>
<proteinExistence type="predicted"/>
<dbReference type="EMBL" id="VDFP01000006">
    <property type="protein sequence ID" value="MQS75631.1"/>
    <property type="molecule type" value="Genomic_DNA"/>
</dbReference>
<evidence type="ECO:0000313" key="1">
    <source>
        <dbReference type="EMBL" id="MQS75631.1"/>
    </source>
</evidence>
<evidence type="ECO:0000313" key="4">
    <source>
        <dbReference type="Proteomes" id="UP000414364"/>
    </source>
</evidence>
<evidence type="ECO:0000313" key="2">
    <source>
        <dbReference type="EMBL" id="MQS96344.1"/>
    </source>
</evidence>
<protein>
    <submittedName>
        <fullName evidence="2">Uncharacterized protein</fullName>
    </submittedName>
</protein>
<evidence type="ECO:0000313" key="3">
    <source>
        <dbReference type="Proteomes" id="UP000371423"/>
    </source>
</evidence>
<sequence>MLTLKIKNKDVEPSYNYRLYKNIAGADKDKRTTNFYDFLDGLFIDDPDTIIDFFKAAAGGDLGEDAIVDQLDNEGAFDDIRKTTDEILKGLATSGFLKSKVEAYKKYGNHVIDSMKATLEIDSLKPEDEETTQIQINQAEEQMKNAENRMKVMKK</sequence>
<dbReference type="Proteomes" id="UP000414364">
    <property type="component" value="Unassembled WGS sequence"/>
</dbReference>
<dbReference type="EMBL" id="VDFO01000001">
    <property type="protein sequence ID" value="MQS96344.1"/>
    <property type="molecule type" value="Genomic_DNA"/>
</dbReference>
<dbReference type="AlphaFoldDB" id="A0A5P0ZUE8"/>
<accession>A0A5P0ZUE8</accession>
<gene>
    <name evidence="2" type="ORF">FHL05_00355</name>
    <name evidence="1" type="ORF">FHL06_04415</name>
</gene>